<evidence type="ECO:0000313" key="4">
    <source>
        <dbReference type="Proteomes" id="UP000317265"/>
    </source>
</evidence>
<dbReference type="Proteomes" id="UP000316080">
    <property type="component" value="Unassembled WGS sequence"/>
</dbReference>
<reference evidence="2 4" key="1">
    <citation type="journal article" date="2019" name="Nat. Microbiol.">
        <title>Expanding anaerobic alkane metabolism in the domain of Archaea.</title>
        <authorList>
            <person name="Wang Y."/>
            <person name="Wegener G."/>
            <person name="Hou J."/>
            <person name="Wang F."/>
            <person name="Xiao X."/>
        </authorList>
    </citation>
    <scope>NUCLEOTIDE SEQUENCE [LARGE SCALE GENOMIC DNA]</scope>
    <source>
        <strain evidence="2">WYZ-LMO11</strain>
    </source>
</reference>
<dbReference type="Proteomes" id="UP000317265">
    <property type="component" value="Unassembled WGS sequence"/>
</dbReference>
<reference evidence="1 3" key="2">
    <citation type="journal article" date="2019" name="Nat. Microbiol.">
        <title>Wide diversity of methane and short-chain alkane metabolisms in uncultured archaea.</title>
        <authorList>
            <person name="Borrel G."/>
            <person name="Adam P.S."/>
            <person name="McKay L.J."/>
            <person name="Chen L.X."/>
            <person name="Sierra-Garcia I.N."/>
            <person name="Sieber C.M."/>
            <person name="Letourneur Q."/>
            <person name="Ghozlane A."/>
            <person name="Andersen G.L."/>
            <person name="Li W.J."/>
            <person name="Hallam S.J."/>
            <person name="Muyzer G."/>
            <person name="de Oliveira V.M."/>
            <person name="Inskeep W.P."/>
            <person name="Banfield J.F."/>
            <person name="Gribaldo S."/>
        </authorList>
    </citation>
    <scope>NUCLEOTIDE SEQUENCE [LARGE SCALE GENOMIC DNA]</scope>
    <source>
        <strain evidence="1">Verst-YHS</strain>
    </source>
</reference>
<protein>
    <submittedName>
        <fullName evidence="1">Uncharacterized protein</fullName>
    </submittedName>
</protein>
<evidence type="ECO:0000313" key="1">
    <source>
        <dbReference type="EMBL" id="RZN55993.1"/>
    </source>
</evidence>
<accession>A0A520KFC0</accession>
<evidence type="ECO:0000313" key="2">
    <source>
        <dbReference type="EMBL" id="TDA40535.1"/>
    </source>
</evidence>
<sequence length="207" mass="24776">MDSEALKEISFILELQNDWIKRKALGLFIDPFIIESKIKIMKKEELASIFLSSWHPIAYIEQITIKKLINALDYWKVLTPLSQRLKELESAKELKERIMKVSELINLRIISDRKFNEEINKMKEEIKNLKKPIDYWDFIMRDSYEETIFRAYLLSFIISEGFVKLIINPLEEKILIELCDNKEIKKESKSFPIVINYEIWKEKRDGK</sequence>
<gene>
    <name evidence="2" type="ORF">DSO09_00235</name>
    <name evidence="1" type="ORF">EF809_03925</name>
</gene>
<comment type="caution">
    <text evidence="1">The sequence shown here is derived from an EMBL/GenBank/DDBJ whole genome shotgun (WGS) entry which is preliminary data.</text>
</comment>
<dbReference type="AlphaFoldDB" id="A0A520KFC0"/>
<evidence type="ECO:0000313" key="3">
    <source>
        <dbReference type="Proteomes" id="UP000316080"/>
    </source>
</evidence>
<organism evidence="1 3">
    <name type="scientific">Thermoproteota archaeon</name>
    <dbReference type="NCBI Taxonomy" id="2056631"/>
    <lineage>
        <taxon>Archaea</taxon>
        <taxon>Thermoproteota</taxon>
    </lineage>
</organism>
<dbReference type="EMBL" id="RXIH01000032">
    <property type="protein sequence ID" value="RZN55993.1"/>
    <property type="molecule type" value="Genomic_DNA"/>
</dbReference>
<proteinExistence type="predicted"/>
<dbReference type="EMBL" id="QNVI01000002">
    <property type="protein sequence ID" value="TDA40535.1"/>
    <property type="molecule type" value="Genomic_DNA"/>
</dbReference>
<name>A0A520KFC0_9CREN</name>